<gene>
    <name evidence="2" type="ORF">J2W50_003779</name>
</gene>
<keyword evidence="3" id="KW-1185">Reference proteome</keyword>
<protein>
    <submittedName>
        <fullName evidence="2">Uncharacterized protein</fullName>
    </submittedName>
</protein>
<sequence length="386" mass="44027">MPGQRVSRSELYDLVWSVPASKLAKQFGISDVMLAKVCRGSNIPKPSLGHWAKQDAGKRTKKPPLPARELGQADYVIFGRASHWETQVLDDGEDIAEPFFDEGLEAVVARAKALADGVTLKKTLARPHPAIQRWLSRDTERAAKQVDDRYARLFRFTSPRFASTQGRRRLLILNALLMGLQDCGAQSPTSREDAEEWHIHIGSVRLSFRLGATDGKPMPYVIEGKAKENAPENLRLSITCWHDIPGHPMEWVDRPEMRLEDQIKEMIAGFLVAGEWMYRGEEIGRYQRMIARKKELQEIAERERQDAIQQEESRLSNLHKERRQELFHDAAKWRKAEELRAYVDAALAVPCSTEGERENRARWASWALAEADQIDPLKNGDSVDER</sequence>
<proteinExistence type="predicted"/>
<keyword evidence="1" id="KW-0175">Coiled coil</keyword>
<dbReference type="RefSeq" id="WP_310011439.1">
    <property type="nucleotide sequence ID" value="NZ_JAVDSJ010000005.1"/>
</dbReference>
<dbReference type="Proteomes" id="UP001260715">
    <property type="component" value="Unassembled WGS sequence"/>
</dbReference>
<accession>A0ABU1PHZ5</accession>
<reference evidence="2 3" key="1">
    <citation type="submission" date="2023-07" db="EMBL/GenBank/DDBJ databases">
        <title>Sorghum-associated microbial communities from plants grown in Nebraska, USA.</title>
        <authorList>
            <person name="Schachtman D."/>
        </authorList>
    </citation>
    <scope>NUCLEOTIDE SEQUENCE [LARGE SCALE GENOMIC DNA]</scope>
    <source>
        <strain evidence="2 3">596</strain>
    </source>
</reference>
<evidence type="ECO:0000313" key="2">
    <source>
        <dbReference type="EMBL" id="MDR6585561.1"/>
    </source>
</evidence>
<evidence type="ECO:0000313" key="3">
    <source>
        <dbReference type="Proteomes" id="UP001260715"/>
    </source>
</evidence>
<evidence type="ECO:0000256" key="1">
    <source>
        <dbReference type="SAM" id="Coils"/>
    </source>
</evidence>
<dbReference type="EMBL" id="JAVDSJ010000005">
    <property type="protein sequence ID" value="MDR6585561.1"/>
    <property type="molecule type" value="Genomic_DNA"/>
</dbReference>
<feature type="coiled-coil region" evidence="1">
    <location>
        <begin position="286"/>
        <end position="313"/>
    </location>
</feature>
<name>A0ABU1PHZ5_9BURK</name>
<organism evidence="2 3">
    <name type="scientific">Herbaspirillum frisingense</name>
    <dbReference type="NCBI Taxonomy" id="92645"/>
    <lineage>
        <taxon>Bacteria</taxon>
        <taxon>Pseudomonadati</taxon>
        <taxon>Pseudomonadota</taxon>
        <taxon>Betaproteobacteria</taxon>
        <taxon>Burkholderiales</taxon>
        <taxon>Oxalobacteraceae</taxon>
        <taxon>Herbaspirillum</taxon>
    </lineage>
</organism>
<comment type="caution">
    <text evidence="2">The sequence shown here is derived from an EMBL/GenBank/DDBJ whole genome shotgun (WGS) entry which is preliminary data.</text>
</comment>